<dbReference type="Proteomes" id="UP000028582">
    <property type="component" value="Unassembled WGS sequence"/>
</dbReference>
<evidence type="ECO:0000313" key="2">
    <source>
        <dbReference type="Proteomes" id="UP000028582"/>
    </source>
</evidence>
<evidence type="ECO:0000313" key="1">
    <source>
        <dbReference type="EMBL" id="ETO70947.1"/>
    </source>
</evidence>
<comment type="caution">
    <text evidence="1">The sequence shown here is derived from an EMBL/GenBank/DDBJ whole genome shotgun (WGS) entry which is preliminary data.</text>
</comment>
<name>A0A080ZWD6_PHYNI</name>
<reference evidence="1 2" key="1">
    <citation type="submission" date="2013-11" db="EMBL/GenBank/DDBJ databases">
        <title>The Genome Sequence of Phytophthora parasitica P1976.</title>
        <authorList>
            <consortium name="The Broad Institute Genomics Platform"/>
            <person name="Russ C."/>
            <person name="Tyler B."/>
            <person name="Panabieres F."/>
            <person name="Shan W."/>
            <person name="Tripathy S."/>
            <person name="Grunwald N."/>
            <person name="Machado M."/>
            <person name="Johnson C.S."/>
            <person name="Walker B."/>
            <person name="Young S."/>
            <person name="Zeng Q."/>
            <person name="Gargeya S."/>
            <person name="Fitzgerald M."/>
            <person name="Haas B."/>
            <person name="Abouelleil A."/>
            <person name="Allen A.W."/>
            <person name="Alvarado L."/>
            <person name="Arachchi H.M."/>
            <person name="Berlin A.M."/>
            <person name="Chapman S.B."/>
            <person name="Gainer-Dewar J."/>
            <person name="Goldberg J."/>
            <person name="Griggs A."/>
            <person name="Gujja S."/>
            <person name="Hansen M."/>
            <person name="Howarth C."/>
            <person name="Imamovic A."/>
            <person name="Ireland A."/>
            <person name="Larimer J."/>
            <person name="McCowan C."/>
            <person name="Murphy C."/>
            <person name="Pearson M."/>
            <person name="Poon T.W."/>
            <person name="Priest M."/>
            <person name="Roberts A."/>
            <person name="Saif S."/>
            <person name="Shea T."/>
            <person name="Sisk P."/>
            <person name="Sykes S."/>
            <person name="Wortman J."/>
            <person name="Nusbaum C."/>
            <person name="Birren B."/>
        </authorList>
    </citation>
    <scope>NUCLEOTIDE SEQUENCE [LARGE SCALE GENOMIC DNA]</scope>
    <source>
        <strain evidence="1 2">P1976</strain>
    </source>
</reference>
<organism evidence="1 2">
    <name type="scientific">Phytophthora nicotianae P1976</name>
    <dbReference type="NCBI Taxonomy" id="1317066"/>
    <lineage>
        <taxon>Eukaryota</taxon>
        <taxon>Sar</taxon>
        <taxon>Stramenopiles</taxon>
        <taxon>Oomycota</taxon>
        <taxon>Peronosporomycetes</taxon>
        <taxon>Peronosporales</taxon>
        <taxon>Peronosporaceae</taxon>
        <taxon>Phytophthora</taxon>
    </lineage>
</organism>
<sequence length="140" mass="15930">MDAHAYYEASHHIHFLARNFQTTTTFNTYRFPFQSASNGHFTRTHKYVPSSEIASSNLGAGSTDCHPKVPSILSNMVDAREESGVVYQTTLQKRCFELWGDSLVMDWTHGSNYLGYPLGKTHRYVVQYRSTVLLSALFDI</sequence>
<gene>
    <name evidence="1" type="ORF">F444_12689</name>
</gene>
<proteinExistence type="predicted"/>
<protein>
    <submittedName>
        <fullName evidence="1">Uncharacterized protein</fullName>
    </submittedName>
</protein>
<dbReference type="EMBL" id="ANJA01002250">
    <property type="protein sequence ID" value="ETO70947.1"/>
    <property type="molecule type" value="Genomic_DNA"/>
</dbReference>
<accession>A0A080ZWD6</accession>
<dbReference type="AlphaFoldDB" id="A0A080ZWD6"/>